<feature type="region of interest" description="Disordered" evidence="1">
    <location>
        <begin position="85"/>
        <end position="123"/>
    </location>
</feature>
<name>A0AAV1FPW5_XYRNO</name>
<evidence type="ECO:0000313" key="2">
    <source>
        <dbReference type="EMBL" id="CAJ1062804.1"/>
    </source>
</evidence>
<protein>
    <submittedName>
        <fullName evidence="2">Uncharacterized protein LOC118315806</fullName>
    </submittedName>
</protein>
<feature type="compositionally biased region" description="Basic residues" evidence="1">
    <location>
        <begin position="110"/>
        <end position="123"/>
    </location>
</feature>
<feature type="compositionally biased region" description="Polar residues" evidence="1">
    <location>
        <begin position="40"/>
        <end position="53"/>
    </location>
</feature>
<evidence type="ECO:0000256" key="1">
    <source>
        <dbReference type="SAM" id="MobiDB-lite"/>
    </source>
</evidence>
<proteinExistence type="predicted"/>
<organism evidence="2 3">
    <name type="scientific">Xyrichtys novacula</name>
    <name type="common">Pearly razorfish</name>
    <name type="synonym">Hemipteronotus novacula</name>
    <dbReference type="NCBI Taxonomy" id="13765"/>
    <lineage>
        <taxon>Eukaryota</taxon>
        <taxon>Metazoa</taxon>
        <taxon>Chordata</taxon>
        <taxon>Craniata</taxon>
        <taxon>Vertebrata</taxon>
        <taxon>Euteleostomi</taxon>
        <taxon>Actinopterygii</taxon>
        <taxon>Neopterygii</taxon>
        <taxon>Teleostei</taxon>
        <taxon>Neoteleostei</taxon>
        <taxon>Acanthomorphata</taxon>
        <taxon>Eupercaria</taxon>
        <taxon>Labriformes</taxon>
        <taxon>Labridae</taxon>
        <taxon>Xyrichtys</taxon>
    </lineage>
</organism>
<accession>A0AAV1FPW5</accession>
<keyword evidence="3" id="KW-1185">Reference proteome</keyword>
<sequence>MVGKCSSVKTIPKEEPAVLERTKRMEELLSKLTWAEENYPQPQKPQRNESAVTTAPKARPVSHCPDEEVVKTSWEDAIFDKAPCAASNPGHMAEDMDLKRRLKPNSPPRRPLKQRNNNRRVKRSAAAVRKWFLLFLMASHVPVSEGLPGSTEMKCYNCTDLTRCSSTDTIYDKEKNHKLYERDQGKPLPDCNGTTTPTGNNICAVCNNTSTILIYCPKNVTSLDVEGGGVHIENISSVCPQQQTPGHGHGVIAVAVAIFSLPFWTEATLPMKRYFYSQPLGFLLCLVEFTVLIAQGLSVKCFTCTDAKRCPNLSSIYGPKNYLLYGRDPNQMFSACSAPFPPALNKSCAVCSETTKIQIYCPEDVGDLEVEDNLGLIQNISVCSVVHSHTSGYGNLALIPTLVSLLLLWCQGC</sequence>
<gene>
    <name evidence="2" type="ORF">XNOV1_A033766</name>
</gene>
<dbReference type="Proteomes" id="UP001178508">
    <property type="component" value="Chromosome 8"/>
</dbReference>
<dbReference type="AlphaFoldDB" id="A0AAV1FPW5"/>
<feature type="region of interest" description="Disordered" evidence="1">
    <location>
        <begin position="36"/>
        <end position="66"/>
    </location>
</feature>
<evidence type="ECO:0000313" key="3">
    <source>
        <dbReference type="Proteomes" id="UP001178508"/>
    </source>
</evidence>
<dbReference type="EMBL" id="OY660871">
    <property type="protein sequence ID" value="CAJ1062804.1"/>
    <property type="molecule type" value="Genomic_DNA"/>
</dbReference>
<reference evidence="2" key="1">
    <citation type="submission" date="2023-08" db="EMBL/GenBank/DDBJ databases">
        <authorList>
            <person name="Alioto T."/>
            <person name="Alioto T."/>
            <person name="Gomez Garrido J."/>
        </authorList>
    </citation>
    <scope>NUCLEOTIDE SEQUENCE</scope>
</reference>